<reference evidence="5 6" key="1">
    <citation type="submission" date="2021-03" db="EMBL/GenBank/DDBJ databases">
        <title>Sequencing the genomes of 1000 actinobacteria strains.</title>
        <authorList>
            <person name="Klenk H.-P."/>
        </authorList>
    </citation>
    <scope>NUCLEOTIDE SEQUENCE [LARGE SCALE GENOMIC DNA]</scope>
    <source>
        <strain evidence="5 6">DSM 45256</strain>
    </source>
</reference>
<evidence type="ECO:0000256" key="3">
    <source>
        <dbReference type="ARBA" id="ARBA00022842"/>
    </source>
</evidence>
<keyword evidence="5" id="KW-0456">Lyase</keyword>
<dbReference type="PANTHER" id="PTHR32308">
    <property type="entry name" value="LYASE BETA SUBUNIT, PUTATIVE (AFU_ORTHOLOGUE AFUA_4G13030)-RELATED"/>
    <property type="match status" value="1"/>
</dbReference>
<feature type="domain" description="HpcH/HpaI aldolase/citrate lyase" evidence="4">
    <location>
        <begin position="14"/>
        <end position="245"/>
    </location>
</feature>
<evidence type="ECO:0000313" key="5">
    <source>
        <dbReference type="EMBL" id="MBP2370799.1"/>
    </source>
</evidence>
<dbReference type="InterPro" id="IPR040442">
    <property type="entry name" value="Pyrv_kinase-like_dom_sf"/>
</dbReference>
<dbReference type="PANTHER" id="PTHR32308:SF10">
    <property type="entry name" value="CITRATE LYASE SUBUNIT BETA"/>
    <property type="match status" value="1"/>
</dbReference>
<keyword evidence="3" id="KW-0460">Magnesium</keyword>
<organism evidence="5 6">
    <name type="scientific">Pseudonocardia parietis</name>
    <dbReference type="NCBI Taxonomy" id="570936"/>
    <lineage>
        <taxon>Bacteria</taxon>
        <taxon>Bacillati</taxon>
        <taxon>Actinomycetota</taxon>
        <taxon>Actinomycetes</taxon>
        <taxon>Pseudonocardiales</taxon>
        <taxon>Pseudonocardiaceae</taxon>
        <taxon>Pseudonocardia</taxon>
    </lineage>
</organism>
<dbReference type="EC" id="4.1.3.34" evidence="5"/>
<dbReference type="GO" id="GO:0008816">
    <property type="term" value="F:citryl-CoA lyase activity"/>
    <property type="evidence" value="ECO:0007669"/>
    <property type="project" value="UniProtKB-EC"/>
</dbReference>
<keyword evidence="2" id="KW-0479">Metal-binding</keyword>
<protein>
    <submittedName>
        <fullName evidence="5">Citrate lyase subunit beta/citryl-CoA lyase</fullName>
        <ecNumber evidence="5">4.1.3.34</ecNumber>
    </submittedName>
</protein>
<sequence>MSTTPQSRVQRARRSCLAVPGSSQKFIDKARTLNSDQVFLDLEDACAPLAKPGARTTIVEALNEGGWGEKVRVVRVNDWTTEWTYRDVVEVVEGAGANLDAIMLPKVQTPEQVVALDLLMTQVEKTMGHEVGKIGIEAQIENALGLTNVNAIATASPRVETIIFGPADFMASINMKSLVVGEQPPGYDVGDAYHHILMSILMAARAHDKQAIDGPFLQIKDVDGFSRVAGRSAALGFDGKWVLHPGQIDAANETFSPAQSDYDHAENILDAYEYFTSEAGGKRGAAMIGDEMIDEASRKMALVISGKGRAAGMSRTDKWTPPES</sequence>
<dbReference type="SUPFAM" id="SSF51621">
    <property type="entry name" value="Phosphoenolpyruvate/pyruvate domain"/>
    <property type="match status" value="1"/>
</dbReference>
<dbReference type="InterPro" id="IPR011206">
    <property type="entry name" value="Citrate_lyase_beta/mcl1/mcl2"/>
</dbReference>
<name>A0ABS4W3N2_9PSEU</name>
<evidence type="ECO:0000256" key="1">
    <source>
        <dbReference type="ARBA" id="ARBA00001946"/>
    </source>
</evidence>
<accession>A0ABS4W3N2</accession>
<evidence type="ECO:0000313" key="6">
    <source>
        <dbReference type="Proteomes" id="UP001519295"/>
    </source>
</evidence>
<dbReference type="EMBL" id="JAGINU010000001">
    <property type="protein sequence ID" value="MBP2370799.1"/>
    <property type="molecule type" value="Genomic_DNA"/>
</dbReference>
<comment type="cofactor">
    <cofactor evidence="1">
        <name>Mg(2+)</name>
        <dbReference type="ChEBI" id="CHEBI:18420"/>
    </cofactor>
</comment>
<keyword evidence="6" id="KW-1185">Reference proteome</keyword>
<evidence type="ECO:0000256" key="2">
    <source>
        <dbReference type="ARBA" id="ARBA00022723"/>
    </source>
</evidence>
<dbReference type="PIRSF" id="PIRSF015582">
    <property type="entry name" value="Cit_lyase_B"/>
    <property type="match status" value="1"/>
</dbReference>
<dbReference type="InterPro" id="IPR015813">
    <property type="entry name" value="Pyrv/PenolPyrv_kinase-like_dom"/>
</dbReference>
<dbReference type="Proteomes" id="UP001519295">
    <property type="component" value="Unassembled WGS sequence"/>
</dbReference>
<dbReference type="RefSeq" id="WP_307862697.1">
    <property type="nucleotide sequence ID" value="NZ_JAGINU010000001.1"/>
</dbReference>
<comment type="caution">
    <text evidence="5">The sequence shown here is derived from an EMBL/GenBank/DDBJ whole genome shotgun (WGS) entry which is preliminary data.</text>
</comment>
<evidence type="ECO:0000259" key="4">
    <source>
        <dbReference type="Pfam" id="PF03328"/>
    </source>
</evidence>
<dbReference type="InterPro" id="IPR005000">
    <property type="entry name" value="Aldolase/citrate-lyase_domain"/>
</dbReference>
<gene>
    <name evidence="5" type="ORF">JOF36_006495</name>
</gene>
<proteinExistence type="predicted"/>
<dbReference type="Gene3D" id="3.20.20.60">
    <property type="entry name" value="Phosphoenolpyruvate-binding domains"/>
    <property type="match status" value="1"/>
</dbReference>
<dbReference type="Pfam" id="PF03328">
    <property type="entry name" value="HpcH_HpaI"/>
    <property type="match status" value="1"/>
</dbReference>